<dbReference type="Gene3D" id="3.30.360.10">
    <property type="entry name" value="Dihydrodipicolinate Reductase, domain 2"/>
    <property type="match status" value="1"/>
</dbReference>
<dbReference type="Pfam" id="PF22725">
    <property type="entry name" value="GFO_IDH_MocA_C3"/>
    <property type="match status" value="1"/>
</dbReference>
<feature type="domain" description="GFO/IDH/MocA-like oxidoreductase" evidence="4">
    <location>
        <begin position="130"/>
        <end position="248"/>
    </location>
</feature>
<evidence type="ECO:0000313" key="5">
    <source>
        <dbReference type="EMBL" id="MFC3076041.1"/>
    </source>
</evidence>
<feature type="domain" description="Gfo/Idh/MocA-like oxidoreductase N-terminal" evidence="3">
    <location>
        <begin position="2"/>
        <end position="120"/>
    </location>
</feature>
<dbReference type="RefSeq" id="WP_257318276.1">
    <property type="nucleotide sequence ID" value="NZ_JANFDG010000046.1"/>
</dbReference>
<comment type="caution">
    <text evidence="5">The sequence shown here is derived from an EMBL/GenBank/DDBJ whole genome shotgun (WGS) entry which is preliminary data.</text>
</comment>
<reference evidence="6" key="1">
    <citation type="journal article" date="2019" name="Int. J. Syst. Evol. Microbiol.">
        <title>The Global Catalogue of Microorganisms (GCM) 10K type strain sequencing project: providing services to taxonomists for standard genome sequencing and annotation.</title>
        <authorList>
            <consortium name="The Broad Institute Genomics Platform"/>
            <consortium name="The Broad Institute Genome Sequencing Center for Infectious Disease"/>
            <person name="Wu L."/>
            <person name="Ma J."/>
        </authorList>
    </citation>
    <scope>NUCLEOTIDE SEQUENCE [LARGE SCALE GENOMIC DNA]</scope>
    <source>
        <strain evidence="6">KCTC 52677</strain>
    </source>
</reference>
<dbReference type="PANTHER" id="PTHR22604">
    <property type="entry name" value="OXIDOREDUCTASES"/>
    <property type="match status" value="1"/>
</dbReference>
<evidence type="ECO:0000256" key="2">
    <source>
        <dbReference type="ARBA" id="ARBA00023002"/>
    </source>
</evidence>
<keyword evidence="6" id="KW-1185">Reference proteome</keyword>
<name>A0ABV7DNC8_9HYPH</name>
<sequence length="328" mass="35511">MLRFGILGAARIVPWALLEPAARRDDVEIAAIAARRPGAAAEFAARHGIARAYDSYEALIADPAIDVVYNPLPPHLHAAFSIKALQAGKHVLCEKPFAMNAREAEAMQAAAARAGRRVVEAFHDRYHPVFRHLLDLVDSGRLGAVRTLTAVFNHTIPETPGEFRRIPSMGGGALMDLGCYPVHWCRSLMRAEPEVVEAGARLTADGCDEEIRATLAFPSGAIARIEALMTPDWRYHARFVIEGERGTVTAENSLLPHLGHSIIERLDGGLRQYTIGGGTTFDFQLAAFVAALTDGTPLPTEGEDSLGNMRTIDAIYAKARVNREGSGS</sequence>
<organism evidence="5 6">
    <name type="scientific">Shinella pollutisoli</name>
    <dbReference type="NCBI Taxonomy" id="2250594"/>
    <lineage>
        <taxon>Bacteria</taxon>
        <taxon>Pseudomonadati</taxon>
        <taxon>Pseudomonadota</taxon>
        <taxon>Alphaproteobacteria</taxon>
        <taxon>Hyphomicrobiales</taxon>
        <taxon>Rhizobiaceae</taxon>
        <taxon>Shinella</taxon>
    </lineage>
</organism>
<dbReference type="PANTHER" id="PTHR22604:SF105">
    <property type="entry name" value="TRANS-1,2-DIHYDROBENZENE-1,2-DIOL DEHYDROGENASE"/>
    <property type="match status" value="1"/>
</dbReference>
<evidence type="ECO:0000259" key="4">
    <source>
        <dbReference type="Pfam" id="PF22725"/>
    </source>
</evidence>
<protein>
    <submittedName>
        <fullName evidence="5">Gfo/Idh/MocA family protein</fullName>
    </submittedName>
</protein>
<dbReference type="Pfam" id="PF01408">
    <property type="entry name" value="GFO_IDH_MocA"/>
    <property type="match status" value="1"/>
</dbReference>
<dbReference type="InterPro" id="IPR000683">
    <property type="entry name" value="Gfo/Idh/MocA-like_OxRdtase_N"/>
</dbReference>
<dbReference type="EMBL" id="JBHRSP010000045">
    <property type="protein sequence ID" value="MFC3076041.1"/>
    <property type="molecule type" value="Genomic_DNA"/>
</dbReference>
<evidence type="ECO:0000259" key="3">
    <source>
        <dbReference type="Pfam" id="PF01408"/>
    </source>
</evidence>
<dbReference type="Proteomes" id="UP001595377">
    <property type="component" value="Unassembled WGS sequence"/>
</dbReference>
<keyword evidence="2" id="KW-0560">Oxidoreductase</keyword>
<dbReference type="SUPFAM" id="SSF51735">
    <property type="entry name" value="NAD(P)-binding Rossmann-fold domains"/>
    <property type="match status" value="1"/>
</dbReference>
<evidence type="ECO:0000256" key="1">
    <source>
        <dbReference type="ARBA" id="ARBA00010928"/>
    </source>
</evidence>
<dbReference type="Gene3D" id="3.40.50.720">
    <property type="entry name" value="NAD(P)-binding Rossmann-like Domain"/>
    <property type="match status" value="1"/>
</dbReference>
<dbReference type="InterPro" id="IPR036291">
    <property type="entry name" value="NAD(P)-bd_dom_sf"/>
</dbReference>
<evidence type="ECO:0000313" key="6">
    <source>
        <dbReference type="Proteomes" id="UP001595377"/>
    </source>
</evidence>
<dbReference type="InterPro" id="IPR050984">
    <property type="entry name" value="Gfo/Idh/MocA_domain"/>
</dbReference>
<accession>A0ABV7DNC8</accession>
<gene>
    <name evidence="5" type="ORF">ACFOHH_23210</name>
</gene>
<dbReference type="InterPro" id="IPR055170">
    <property type="entry name" value="GFO_IDH_MocA-like_dom"/>
</dbReference>
<comment type="similarity">
    <text evidence="1">Belongs to the Gfo/Idh/MocA family.</text>
</comment>
<dbReference type="SUPFAM" id="SSF55347">
    <property type="entry name" value="Glyceraldehyde-3-phosphate dehydrogenase-like, C-terminal domain"/>
    <property type="match status" value="1"/>
</dbReference>
<proteinExistence type="inferred from homology"/>